<dbReference type="Proteomes" id="UP000297422">
    <property type="component" value="Unassembled WGS sequence"/>
</dbReference>
<protein>
    <submittedName>
        <fullName evidence="1">ATP-binding protein</fullName>
    </submittedName>
</protein>
<gene>
    <name evidence="1" type="ORF">EHQ90_15330</name>
</gene>
<keyword evidence="1" id="KW-0067">ATP-binding</keyword>
<accession>A0ABY2MZD5</accession>
<dbReference type="InterPro" id="IPR027417">
    <property type="entry name" value="P-loop_NTPase"/>
</dbReference>
<keyword evidence="2" id="KW-1185">Reference proteome</keyword>
<reference evidence="2" key="1">
    <citation type="journal article" date="2019" name="PLoS Negl. Trop. Dis.">
        <title>Revisiting the worldwide diversity of Leptospira species in the environment.</title>
        <authorList>
            <person name="Vincent A.T."/>
            <person name="Schiettekatte O."/>
            <person name="Bourhy P."/>
            <person name="Veyrier F.J."/>
            <person name="Picardeau M."/>
        </authorList>
    </citation>
    <scope>NUCLEOTIDE SEQUENCE [LARGE SCALE GENOMIC DNA]</scope>
    <source>
        <strain evidence="2">201702407</strain>
    </source>
</reference>
<organism evidence="1 2">
    <name type="scientific">Leptospira stimsonii</name>
    <dbReference type="NCBI Taxonomy" id="2202203"/>
    <lineage>
        <taxon>Bacteria</taxon>
        <taxon>Pseudomonadati</taxon>
        <taxon>Spirochaetota</taxon>
        <taxon>Spirochaetia</taxon>
        <taxon>Leptospirales</taxon>
        <taxon>Leptospiraceae</taxon>
        <taxon>Leptospira</taxon>
    </lineage>
</organism>
<dbReference type="SUPFAM" id="SSF52540">
    <property type="entry name" value="P-loop containing nucleoside triphosphate hydrolases"/>
    <property type="match status" value="1"/>
</dbReference>
<dbReference type="RefSeq" id="WP_135685849.1">
    <property type="nucleotide sequence ID" value="NZ_RQEQ01000052.1"/>
</dbReference>
<evidence type="ECO:0000313" key="2">
    <source>
        <dbReference type="Proteomes" id="UP000297422"/>
    </source>
</evidence>
<proteinExistence type="predicted"/>
<name>A0ABY2MZD5_9LEPT</name>
<dbReference type="EMBL" id="RQGT01000093">
    <property type="protein sequence ID" value="TGM12551.1"/>
    <property type="molecule type" value="Genomic_DNA"/>
</dbReference>
<sequence length="508" mass="57317">MSKSELIIPITYEEMTQKLGNEAAKLAQIIQPVSDTENEINLLLNRIVDTGLVTFFLGRSGVGKSTFLTSLKWRSHIKKREIINIDSSEIVPELGLNGLYLKLADIGKAAKGQKDLGATIVIIDYLESIEDQIESEIKSFFRNINALLRKVPVFIIWPITLIEDARFMLEIANSIATTLFYPGKEIINFEGPNEGNFIDISKRTIQTINEGKEPAEFGITDSVLSEIYSGYLKISNSQRTIRLFLQMIKTKWEQRSGYLSRLKETIPKPIEVWFIFSYPRAESVTSQFSKKGQSVDEAWTPVHDKFFEYIPGSQRSSIWDANRLQLALYGYIKTRIMFLPTNTLIAIIAAYSENKNIKKLIDDGNAPKHWFRKSVAKTFFSSTTIAKQLLGEKYPAGLRKGGPVAQAMDAAAPIFSELNVWLTKSGGSDSHINKAISLCVNELVGDVSSTQKSHPWLKRIIPDVLIELPDKTISLEFHYTTDDAPSKIADYTLSKLNVYMNQIEEVLR</sequence>
<comment type="caution">
    <text evidence="1">The sequence shown here is derived from an EMBL/GenBank/DDBJ whole genome shotgun (WGS) entry which is preliminary data.</text>
</comment>
<dbReference type="GO" id="GO:0005524">
    <property type="term" value="F:ATP binding"/>
    <property type="evidence" value="ECO:0007669"/>
    <property type="project" value="UniProtKB-KW"/>
</dbReference>
<evidence type="ECO:0000313" key="1">
    <source>
        <dbReference type="EMBL" id="TGM12551.1"/>
    </source>
</evidence>
<keyword evidence="1" id="KW-0547">Nucleotide-binding</keyword>